<dbReference type="InterPro" id="IPR029058">
    <property type="entry name" value="AB_hydrolase_fold"/>
</dbReference>
<dbReference type="PANTHER" id="PTHR34853">
    <property type="match status" value="1"/>
</dbReference>
<accession>A0A5C7XKA4</accession>
<dbReference type="EMBL" id="SSGD01000164">
    <property type="protein sequence ID" value="TXI49902.1"/>
    <property type="molecule type" value="Genomic_DNA"/>
</dbReference>
<feature type="signal peptide" evidence="1">
    <location>
        <begin position="1"/>
        <end position="25"/>
    </location>
</feature>
<evidence type="ECO:0000313" key="2">
    <source>
        <dbReference type="EMBL" id="TXI49902.1"/>
    </source>
</evidence>
<evidence type="ECO:0000313" key="3">
    <source>
        <dbReference type="Proteomes" id="UP000321797"/>
    </source>
</evidence>
<evidence type="ECO:0000256" key="1">
    <source>
        <dbReference type="SAM" id="SignalP"/>
    </source>
</evidence>
<dbReference type="Gene3D" id="1.10.260.130">
    <property type="match status" value="1"/>
</dbReference>
<dbReference type="Gene3D" id="3.40.50.1820">
    <property type="entry name" value="alpha/beta hydrolase"/>
    <property type="match status" value="1"/>
</dbReference>
<dbReference type="AlphaFoldDB" id="A0A5C7XKA4"/>
<dbReference type="InterPro" id="IPR005152">
    <property type="entry name" value="Lipase_secreted"/>
</dbReference>
<reference evidence="2 3" key="1">
    <citation type="submission" date="2018-09" db="EMBL/GenBank/DDBJ databases">
        <title>Metagenome Assembled Genomes from an Advanced Water Purification Facility.</title>
        <authorList>
            <person name="Stamps B.W."/>
            <person name="Spear J.R."/>
        </authorList>
    </citation>
    <scope>NUCLEOTIDE SEQUENCE [LARGE SCALE GENOMIC DNA]</scope>
    <source>
        <strain evidence="2">Bin_29_2</strain>
    </source>
</reference>
<sequence length="435" mass="46408">MRILTVLITTILVLPGISSLPAATAGEGVFEPQYEAFYTPPDPLPSGKPGDLIRSEPSRLVLEPSGQLGSYVATGTRIMYRSSDGRGNATAVTGTYFEPDNPWPGHGPRPLISFAVGPYGMGDQCAPSRLFNQGIHFSQGFDITFGYEESFIATMVARGFAVVVPDGVGVGTPGVPQFLNRLAAGQALIDGARAAMQLSDTSLDPRGPVAFWGWSSGGQASGSAAELAASYAPGLTVVGSLVGAPPADLAPMIPFIDGNLFAGALGWLLNGIASAYPEAAGPLSGTLTDRGMHLFTWSQNICTVQLVADFAFRHMQPYFNTDVHELAASQPLKGILDVQRLGTLKPNAPTLISTNRFDSFAPWMLSRQLALDWCGHGADVQFWTNDQPPFLNKLSINHLLPYFVDGERNMQWIADRFNGVPTTPNCDAIPPEDLP</sequence>
<dbReference type="RefSeq" id="WP_273438504.1">
    <property type="nucleotide sequence ID" value="NZ_SSGD01000164.1"/>
</dbReference>
<dbReference type="SUPFAM" id="SSF53474">
    <property type="entry name" value="alpha/beta-Hydrolases"/>
    <property type="match status" value="1"/>
</dbReference>
<name>A0A5C7XKA4_9MYCO</name>
<dbReference type="PANTHER" id="PTHR34853:SF1">
    <property type="entry name" value="LIPASE 5"/>
    <property type="match status" value="1"/>
</dbReference>
<dbReference type="GO" id="GO:0016042">
    <property type="term" value="P:lipid catabolic process"/>
    <property type="evidence" value="ECO:0007669"/>
    <property type="project" value="InterPro"/>
</dbReference>
<proteinExistence type="predicted"/>
<comment type="caution">
    <text evidence="2">The sequence shown here is derived from an EMBL/GenBank/DDBJ whole genome shotgun (WGS) entry which is preliminary data.</text>
</comment>
<dbReference type="GO" id="GO:0004806">
    <property type="term" value="F:triacylglycerol lipase activity"/>
    <property type="evidence" value="ECO:0007669"/>
    <property type="project" value="InterPro"/>
</dbReference>
<feature type="chain" id="PRO_5038668687" evidence="1">
    <location>
        <begin position="26"/>
        <end position="435"/>
    </location>
</feature>
<dbReference type="Proteomes" id="UP000321797">
    <property type="component" value="Unassembled WGS sequence"/>
</dbReference>
<dbReference type="Pfam" id="PF03583">
    <property type="entry name" value="LIP"/>
    <property type="match status" value="1"/>
</dbReference>
<protein>
    <submittedName>
        <fullName evidence="2">Triacylglycerol lipase</fullName>
    </submittedName>
</protein>
<organism evidence="2 3">
    <name type="scientific">Mycolicibacter arupensis</name>
    <dbReference type="NCBI Taxonomy" id="342002"/>
    <lineage>
        <taxon>Bacteria</taxon>
        <taxon>Bacillati</taxon>
        <taxon>Actinomycetota</taxon>
        <taxon>Actinomycetes</taxon>
        <taxon>Mycobacteriales</taxon>
        <taxon>Mycobacteriaceae</taxon>
        <taxon>Mycolicibacter</taxon>
    </lineage>
</organism>
<keyword evidence="1" id="KW-0732">Signal</keyword>
<dbReference type="PIRSF" id="PIRSF029171">
    <property type="entry name" value="Esterase_LipA"/>
    <property type="match status" value="1"/>
</dbReference>
<gene>
    <name evidence="2" type="ORF">E6Q54_22065</name>
</gene>